<dbReference type="EMBL" id="VFRR01000001">
    <property type="protein sequence ID" value="TPE55576.1"/>
    <property type="molecule type" value="Genomic_DNA"/>
</dbReference>
<evidence type="ECO:0000256" key="22">
    <source>
        <dbReference type="ARBA" id="ARBA00049161"/>
    </source>
</evidence>
<feature type="domain" description="Mur ligase C-terminal" evidence="24">
    <location>
        <begin position="281"/>
        <end position="398"/>
    </location>
</feature>
<evidence type="ECO:0000256" key="1">
    <source>
        <dbReference type="ARBA" id="ARBA00001946"/>
    </source>
</evidence>
<dbReference type="GO" id="GO:0046872">
    <property type="term" value="F:metal ion binding"/>
    <property type="evidence" value="ECO:0007669"/>
    <property type="project" value="UniProtKB-KW"/>
</dbReference>
<dbReference type="Gene3D" id="3.40.1190.10">
    <property type="entry name" value="Mur-like, catalytic domain"/>
    <property type="match status" value="1"/>
</dbReference>
<evidence type="ECO:0000259" key="25">
    <source>
        <dbReference type="Pfam" id="PF08245"/>
    </source>
</evidence>
<evidence type="ECO:0000256" key="13">
    <source>
        <dbReference type="ARBA" id="ARBA00022840"/>
    </source>
</evidence>
<dbReference type="InterPro" id="IPR036615">
    <property type="entry name" value="Mur_ligase_C_dom_sf"/>
</dbReference>
<dbReference type="InterPro" id="IPR036565">
    <property type="entry name" value="Mur-like_cat_sf"/>
</dbReference>
<keyword evidence="11" id="KW-0479">Metal-binding</keyword>
<dbReference type="UniPathway" id="UPA00077">
    <property type="reaction ID" value="UER00157"/>
</dbReference>
<evidence type="ECO:0000256" key="5">
    <source>
        <dbReference type="ARBA" id="ARBA00008276"/>
    </source>
</evidence>
<dbReference type="Proteomes" id="UP000315901">
    <property type="component" value="Unassembled WGS sequence"/>
</dbReference>
<comment type="catalytic activity">
    <reaction evidence="20">
        <text>10-formyltetrahydrofolyl-(gamma-L-Glu)(n) + L-glutamate + ATP = 10-formyltetrahydrofolyl-(gamma-L-Glu)(n+1) + ADP + phosphate + H(+)</text>
        <dbReference type="Rhea" id="RHEA:51904"/>
        <dbReference type="Rhea" id="RHEA-COMP:13088"/>
        <dbReference type="Rhea" id="RHEA-COMP:14300"/>
        <dbReference type="ChEBI" id="CHEBI:15378"/>
        <dbReference type="ChEBI" id="CHEBI:29985"/>
        <dbReference type="ChEBI" id="CHEBI:30616"/>
        <dbReference type="ChEBI" id="CHEBI:43474"/>
        <dbReference type="ChEBI" id="CHEBI:134413"/>
        <dbReference type="ChEBI" id="CHEBI:456216"/>
        <dbReference type="EC" id="6.3.2.17"/>
    </reaction>
</comment>
<comment type="catalytic activity">
    <reaction evidence="19">
        <text>(6S)-5,6,7,8-tetrahydrofolyl-(gamma-L-Glu)(n) + L-glutamate + ATP = (6S)-5,6,7,8-tetrahydrofolyl-(gamma-L-Glu)(n+1) + ADP + phosphate + H(+)</text>
        <dbReference type="Rhea" id="RHEA:10580"/>
        <dbReference type="Rhea" id="RHEA-COMP:14738"/>
        <dbReference type="Rhea" id="RHEA-COMP:14740"/>
        <dbReference type="ChEBI" id="CHEBI:15378"/>
        <dbReference type="ChEBI" id="CHEBI:29985"/>
        <dbReference type="ChEBI" id="CHEBI:30616"/>
        <dbReference type="ChEBI" id="CHEBI:43474"/>
        <dbReference type="ChEBI" id="CHEBI:141005"/>
        <dbReference type="ChEBI" id="CHEBI:456216"/>
        <dbReference type="EC" id="6.3.2.17"/>
    </reaction>
</comment>
<dbReference type="SUPFAM" id="SSF53244">
    <property type="entry name" value="MurD-like peptide ligases, peptide-binding domain"/>
    <property type="match status" value="1"/>
</dbReference>
<proteinExistence type="inferred from homology"/>
<evidence type="ECO:0000256" key="23">
    <source>
        <dbReference type="PIRNR" id="PIRNR001563"/>
    </source>
</evidence>
<evidence type="ECO:0000259" key="24">
    <source>
        <dbReference type="Pfam" id="PF02875"/>
    </source>
</evidence>
<accession>A0A501X4Z0</accession>
<dbReference type="SUPFAM" id="SSF53623">
    <property type="entry name" value="MurD-like peptide ligases, catalytic domain"/>
    <property type="match status" value="1"/>
</dbReference>
<dbReference type="InterPro" id="IPR001645">
    <property type="entry name" value="Folylpolyglutamate_synth"/>
</dbReference>
<comment type="caution">
    <text evidence="26">The sequence shown here is derived from an EMBL/GenBank/DDBJ whole genome shotgun (WGS) entry which is preliminary data.</text>
</comment>
<evidence type="ECO:0000256" key="8">
    <source>
        <dbReference type="ARBA" id="ARBA00013025"/>
    </source>
</evidence>
<dbReference type="GO" id="GO:0008841">
    <property type="term" value="F:dihydrofolate synthase activity"/>
    <property type="evidence" value="ECO:0007669"/>
    <property type="project" value="UniProtKB-EC"/>
</dbReference>
<keyword evidence="12 23" id="KW-0547">Nucleotide-binding</keyword>
<evidence type="ECO:0000256" key="17">
    <source>
        <dbReference type="ARBA" id="ARBA00030592"/>
    </source>
</evidence>
<dbReference type="OrthoDB" id="9809356at2"/>
<keyword evidence="27" id="KW-1185">Reference proteome</keyword>
<evidence type="ECO:0000256" key="19">
    <source>
        <dbReference type="ARBA" id="ARBA00047493"/>
    </source>
</evidence>
<comment type="pathway">
    <text evidence="4">Cofactor biosynthesis; tetrahydrofolylpolyglutamate biosynthesis.</text>
</comment>
<dbReference type="Pfam" id="PF08245">
    <property type="entry name" value="Mur_ligase_M"/>
    <property type="match status" value="1"/>
</dbReference>
<dbReference type="GO" id="GO:0005737">
    <property type="term" value="C:cytoplasm"/>
    <property type="evidence" value="ECO:0007669"/>
    <property type="project" value="TreeGrafter"/>
</dbReference>
<evidence type="ECO:0000313" key="26">
    <source>
        <dbReference type="EMBL" id="TPE55576.1"/>
    </source>
</evidence>
<dbReference type="GO" id="GO:0046656">
    <property type="term" value="P:folic acid biosynthetic process"/>
    <property type="evidence" value="ECO:0007669"/>
    <property type="project" value="UniProtKB-KW"/>
</dbReference>
<comment type="subunit">
    <text evidence="6">Monomer.</text>
</comment>
<comment type="cofactor">
    <cofactor evidence="1">
        <name>Mg(2+)</name>
        <dbReference type="ChEBI" id="CHEBI:18420"/>
    </cofactor>
</comment>
<dbReference type="PIRSF" id="PIRSF001563">
    <property type="entry name" value="Folylpolyglu_synth"/>
    <property type="match status" value="1"/>
</dbReference>
<keyword evidence="14" id="KW-0460">Magnesium</keyword>
<dbReference type="AlphaFoldDB" id="A0A501X4Z0"/>
<evidence type="ECO:0000256" key="20">
    <source>
        <dbReference type="ARBA" id="ARBA00047808"/>
    </source>
</evidence>
<dbReference type="EC" id="6.3.2.12" evidence="7"/>
<feature type="domain" description="Mur ligase central" evidence="25">
    <location>
        <begin position="47"/>
        <end position="185"/>
    </location>
</feature>
<comment type="catalytic activity">
    <reaction evidence="22">
        <text>7,8-dihydropteroate + L-glutamate + ATP = 7,8-dihydrofolate + ADP + phosphate + H(+)</text>
        <dbReference type="Rhea" id="RHEA:23584"/>
        <dbReference type="ChEBI" id="CHEBI:15378"/>
        <dbReference type="ChEBI" id="CHEBI:17839"/>
        <dbReference type="ChEBI" id="CHEBI:29985"/>
        <dbReference type="ChEBI" id="CHEBI:30616"/>
        <dbReference type="ChEBI" id="CHEBI:43474"/>
        <dbReference type="ChEBI" id="CHEBI:57451"/>
        <dbReference type="ChEBI" id="CHEBI:456216"/>
        <dbReference type="EC" id="6.3.2.12"/>
    </reaction>
</comment>
<evidence type="ECO:0000256" key="21">
    <source>
        <dbReference type="ARBA" id="ARBA00049035"/>
    </source>
</evidence>
<comment type="catalytic activity">
    <reaction evidence="21">
        <text>(6R)-5,10-methylenetetrahydrofolyl-(gamma-L-Glu)(n) + L-glutamate + ATP = (6R)-5,10-methylenetetrahydrofolyl-(gamma-L-Glu)(n+1) + ADP + phosphate + H(+)</text>
        <dbReference type="Rhea" id="RHEA:51912"/>
        <dbReference type="Rhea" id="RHEA-COMP:13257"/>
        <dbReference type="Rhea" id="RHEA-COMP:13258"/>
        <dbReference type="ChEBI" id="CHEBI:15378"/>
        <dbReference type="ChEBI" id="CHEBI:29985"/>
        <dbReference type="ChEBI" id="CHEBI:30616"/>
        <dbReference type="ChEBI" id="CHEBI:43474"/>
        <dbReference type="ChEBI" id="CHEBI:136572"/>
        <dbReference type="ChEBI" id="CHEBI:456216"/>
        <dbReference type="EC" id="6.3.2.17"/>
    </reaction>
</comment>
<dbReference type="GO" id="GO:0005524">
    <property type="term" value="F:ATP binding"/>
    <property type="evidence" value="ECO:0007669"/>
    <property type="project" value="UniProtKB-KW"/>
</dbReference>
<dbReference type="FunFam" id="3.40.1190.10:FF:000004">
    <property type="entry name" value="Dihydrofolate synthase/folylpolyglutamate synthase"/>
    <property type="match status" value="1"/>
</dbReference>
<comment type="function">
    <text evidence="2">Functions in two distinct reactions of the de novo folate biosynthetic pathway. Catalyzes the addition of a glutamate residue to dihydropteroate (7,8-dihydropteroate or H2Pte) to form dihydrofolate (7,8-dihydrofolate monoglutamate or H2Pte-Glu). Also catalyzes successive additions of L-glutamate to tetrahydrofolate or 10-formyltetrahydrofolate or 5,10-methylenetetrahydrofolate, leading to folylpolyglutamate derivatives.</text>
</comment>
<evidence type="ECO:0000256" key="15">
    <source>
        <dbReference type="ARBA" id="ARBA00022909"/>
    </source>
</evidence>
<evidence type="ECO:0000256" key="4">
    <source>
        <dbReference type="ARBA" id="ARBA00005150"/>
    </source>
</evidence>
<dbReference type="GO" id="GO:0004326">
    <property type="term" value="F:tetrahydrofolylpolyglutamate synthase activity"/>
    <property type="evidence" value="ECO:0007669"/>
    <property type="project" value="UniProtKB-EC"/>
</dbReference>
<comment type="pathway">
    <text evidence="3">Cofactor biosynthesis; tetrahydrofolate biosynthesis; 7,8-dihydrofolate from 2-amino-4-hydroxy-6-hydroxymethyl-7,8-dihydropteridine diphosphate and 4-aminobenzoate: step 2/2.</text>
</comment>
<evidence type="ECO:0000256" key="7">
    <source>
        <dbReference type="ARBA" id="ARBA00013023"/>
    </source>
</evidence>
<dbReference type="Pfam" id="PF02875">
    <property type="entry name" value="Mur_ligase_C"/>
    <property type="match status" value="1"/>
</dbReference>
<gene>
    <name evidence="26" type="primary">folC</name>
    <name evidence="26" type="ORF">FJM67_00560</name>
</gene>
<evidence type="ECO:0000256" key="11">
    <source>
        <dbReference type="ARBA" id="ARBA00022723"/>
    </source>
</evidence>
<keyword evidence="10 23" id="KW-0436">Ligase</keyword>
<organism evidence="26 27">
    <name type="scientific">Maribrevibacterium harenarium</name>
    <dbReference type="NCBI Taxonomy" id="2589817"/>
    <lineage>
        <taxon>Bacteria</taxon>
        <taxon>Pseudomonadati</taxon>
        <taxon>Pseudomonadota</taxon>
        <taxon>Gammaproteobacteria</taxon>
        <taxon>Oceanospirillales</taxon>
        <taxon>Oceanospirillaceae</taxon>
        <taxon>Maribrevibacterium</taxon>
    </lineage>
</organism>
<evidence type="ECO:0000256" key="9">
    <source>
        <dbReference type="ARBA" id="ARBA00019357"/>
    </source>
</evidence>
<keyword evidence="13 23" id="KW-0067">ATP-binding</keyword>
<keyword evidence="15" id="KW-0289">Folate biosynthesis</keyword>
<comment type="similarity">
    <text evidence="5 23">Belongs to the folylpolyglutamate synthase family.</text>
</comment>
<evidence type="ECO:0000256" key="18">
    <source>
        <dbReference type="ARBA" id="ARBA00032510"/>
    </source>
</evidence>
<dbReference type="NCBIfam" id="TIGR01499">
    <property type="entry name" value="folC"/>
    <property type="match status" value="1"/>
</dbReference>
<dbReference type="PANTHER" id="PTHR11136">
    <property type="entry name" value="FOLYLPOLYGLUTAMATE SYNTHASE-RELATED"/>
    <property type="match status" value="1"/>
</dbReference>
<dbReference type="GO" id="GO:0046654">
    <property type="term" value="P:tetrahydrofolate biosynthetic process"/>
    <property type="evidence" value="ECO:0007669"/>
    <property type="project" value="UniProtKB-UniPathway"/>
</dbReference>
<dbReference type="RefSeq" id="WP_140586657.1">
    <property type="nucleotide sequence ID" value="NZ_VFRR01000001.1"/>
</dbReference>
<evidence type="ECO:0000256" key="14">
    <source>
        <dbReference type="ARBA" id="ARBA00022842"/>
    </source>
</evidence>
<dbReference type="PANTHER" id="PTHR11136:SF0">
    <property type="entry name" value="DIHYDROFOLATE SYNTHETASE-RELATED"/>
    <property type="match status" value="1"/>
</dbReference>
<evidence type="ECO:0000256" key="3">
    <source>
        <dbReference type="ARBA" id="ARBA00004799"/>
    </source>
</evidence>
<evidence type="ECO:0000256" key="16">
    <source>
        <dbReference type="ARBA" id="ARBA00030048"/>
    </source>
</evidence>
<dbReference type="EC" id="6.3.2.17" evidence="8"/>
<name>A0A501X4Z0_9GAMM</name>
<reference evidence="26 27" key="1">
    <citation type="submission" date="2019-06" db="EMBL/GenBank/DDBJ databases">
        <title>A novel bacterium of genus Marinomonas, isolated from coastal sand.</title>
        <authorList>
            <person name="Huang H."/>
            <person name="Mo K."/>
            <person name="Hu Y."/>
        </authorList>
    </citation>
    <scope>NUCLEOTIDE SEQUENCE [LARGE SCALE GENOMIC DNA]</scope>
    <source>
        <strain evidence="26 27">HB171799</strain>
    </source>
</reference>
<evidence type="ECO:0000256" key="12">
    <source>
        <dbReference type="ARBA" id="ARBA00022741"/>
    </source>
</evidence>
<evidence type="ECO:0000256" key="10">
    <source>
        <dbReference type="ARBA" id="ARBA00022598"/>
    </source>
</evidence>
<sequence>MAHPSLDSWLSYIESQHPAEIELGLDRGLAVLQRLDLSRPKHKVITVAGTNGKGSTCTLISSYLVRQGYRVGTYTSPHFLRFNERVALDSQPCSDSLLMEAFAVVEQARGDIPLTYFEFSTLAGLWVFSQQSLDYWVLEVGLGGRLDSVNMIDADVAVITSIALDHMDWLGDSIEVIGREKAGICRPGKPLVNGMYQGPASIAQVAAEQDAIYSEKGVDFRTEVTASGMEFRGFGQHLVGLPLPKLPQENVATVIAALIQAEVKIDHGILSQTLTETTLTGRFQQVANDPVIYLDVAHNPEAAGTLVQQLQGLGRQPIAICGMLKDKDIASVMALLENSFASWHLLDLDVPRGSKADHLKQYLPAALTHQYSSMAEALAVASDEARKEQRAIVVFGSFITVTEYLSLN</sequence>
<dbReference type="InterPro" id="IPR013221">
    <property type="entry name" value="Mur_ligase_cen"/>
</dbReference>
<evidence type="ECO:0000256" key="2">
    <source>
        <dbReference type="ARBA" id="ARBA00002714"/>
    </source>
</evidence>
<evidence type="ECO:0000313" key="27">
    <source>
        <dbReference type="Proteomes" id="UP000315901"/>
    </source>
</evidence>
<dbReference type="InterPro" id="IPR004101">
    <property type="entry name" value="Mur_ligase_C"/>
</dbReference>
<evidence type="ECO:0000256" key="6">
    <source>
        <dbReference type="ARBA" id="ARBA00011245"/>
    </source>
</evidence>
<protein>
    <recommendedName>
        <fullName evidence="9">Dihydrofolate synthase/folylpolyglutamate synthase</fullName>
        <ecNumber evidence="7">6.3.2.12</ecNumber>
        <ecNumber evidence="8">6.3.2.17</ecNumber>
    </recommendedName>
    <alternativeName>
        <fullName evidence="18">Folylpoly-gamma-glutamate synthetase-dihydrofolate synthetase</fullName>
    </alternativeName>
    <alternativeName>
        <fullName evidence="16">Folylpolyglutamate synthetase</fullName>
    </alternativeName>
    <alternativeName>
        <fullName evidence="17">Tetrahydrofolylpolyglutamate synthase</fullName>
    </alternativeName>
</protein>
<dbReference type="Gene3D" id="3.90.190.20">
    <property type="entry name" value="Mur ligase, C-terminal domain"/>
    <property type="match status" value="1"/>
</dbReference>
<dbReference type="NCBIfam" id="NF008101">
    <property type="entry name" value="PRK10846.1"/>
    <property type="match status" value="1"/>
</dbReference>